<keyword evidence="7" id="KW-0406">Ion transport</keyword>
<sequence length="758" mass="83793">MDFSADETLFLSIEQNKFLSYNVCIAAPPNIVSDGLWGGQKNGRTPMKSSLPLFELQAGLILGPAIQVEILENYREKLFPFPSQGTLATVTSIGYALFIFTSGVQMDLSMITRTGHKAWTIAITGLSVPLIVCIPIANIFTKNISIHVGDGDQFFDFSSVVLAETIISFAVVASLLNELKILNSELGRLALSSVLVSDILSKIITCVTSILKDSQDNFNIVVLLVSLFAFGIFVPLIFRPAMFWIIKHTAEGRPVNDAYVYLIIIMVFALGWVAVQIDQDFILGAFILGLAVPEGPPLGSALVKKLHFFGNCFFLPIFVTCGVMKADYSLQYYSSELVLLTAYITFFTHFVKVMACTIPALFCKIPLQDALALGLILNVKGVVEVGAYGILYDEGTIGGPIYGIMIISIMVIACIVKWSTKLLYDPSRKYAGYQKRNITSLKPDSELRILACVHRTYNISAIKDVLDLCCPTTENPIIVEVLHLIELVGRTSPIFISHRIQRTISSNCHKSYSDDITLAFDLYEHDNIGAVSVYSYTAISPPTLMHDDVCQLALDKVASIIILPFHIRWSSDGAIESADKNTRTLNCKVLEIAPCSVGILVSRSPVPSESFIRLAMVFLGGKDDREALCLAKRATRKSRVNLVVYHLVPTEYRPDVEYLLDNMALEDIKTSQSSLGNISYHEVMVNNGHETSLILRQIANQHDFFIVGRRNELDSPQTHGLTTWSEFSELGVIGDLLASSDFESRASVLVVQQQLRQH</sequence>
<keyword evidence="6 10" id="KW-1133">Transmembrane helix</keyword>
<comment type="similarity">
    <text evidence="9">Belongs to the monovalent cation:proton antiporter 2 (CPA2) transporter (TC 2.A.37) family. CHX (TC 2.A.37.4) subfamily.</text>
</comment>
<evidence type="ECO:0000256" key="8">
    <source>
        <dbReference type="ARBA" id="ARBA00023136"/>
    </source>
</evidence>
<evidence type="ECO:0000259" key="13">
    <source>
        <dbReference type="Pfam" id="PF23259"/>
    </source>
</evidence>
<keyword evidence="4 10" id="KW-0812">Transmembrane</keyword>
<keyword evidence="15" id="KW-1185">Reference proteome</keyword>
<dbReference type="GO" id="GO:0006885">
    <property type="term" value="P:regulation of pH"/>
    <property type="evidence" value="ECO:0007669"/>
    <property type="project" value="TreeGrafter"/>
</dbReference>
<dbReference type="PANTHER" id="PTHR32468:SF120">
    <property type="entry name" value="CATION_H+ EXCHANGER 3"/>
    <property type="match status" value="1"/>
</dbReference>
<evidence type="ECO:0000256" key="10">
    <source>
        <dbReference type="SAM" id="Phobius"/>
    </source>
</evidence>
<evidence type="ECO:0000256" key="5">
    <source>
        <dbReference type="ARBA" id="ARBA00022958"/>
    </source>
</evidence>
<evidence type="ECO:0008006" key="16">
    <source>
        <dbReference type="Google" id="ProtNLM"/>
    </source>
</evidence>
<feature type="domain" description="Cation/H(+) antiporter central" evidence="12">
    <location>
        <begin position="478"/>
        <end position="604"/>
    </location>
</feature>
<feature type="transmembrane region" description="Helical" evidence="10">
    <location>
        <begin position="118"/>
        <end position="137"/>
    </location>
</feature>
<dbReference type="Gene3D" id="1.20.1530.20">
    <property type="match status" value="1"/>
</dbReference>
<evidence type="ECO:0000259" key="12">
    <source>
        <dbReference type="Pfam" id="PF23256"/>
    </source>
</evidence>
<dbReference type="GO" id="GO:1902600">
    <property type="term" value="P:proton transmembrane transport"/>
    <property type="evidence" value="ECO:0007669"/>
    <property type="project" value="InterPro"/>
</dbReference>
<feature type="domain" description="Cation/H(+) antiporter C-terminal" evidence="13">
    <location>
        <begin position="615"/>
        <end position="754"/>
    </location>
</feature>
<protein>
    <recommendedName>
        <fullName evidence="16">Cation/H+ exchanger domain-containing protein</fullName>
    </recommendedName>
</protein>
<evidence type="ECO:0000256" key="1">
    <source>
        <dbReference type="ARBA" id="ARBA00004141"/>
    </source>
</evidence>
<evidence type="ECO:0000256" key="7">
    <source>
        <dbReference type="ARBA" id="ARBA00023065"/>
    </source>
</evidence>
<keyword evidence="8 10" id="KW-0472">Membrane</keyword>
<proteinExistence type="inferred from homology"/>
<feature type="transmembrane region" description="Helical" evidence="10">
    <location>
        <begin position="370"/>
        <end position="391"/>
    </location>
</feature>
<dbReference type="EMBL" id="OY731400">
    <property type="protein sequence ID" value="CAJ1939124.1"/>
    <property type="molecule type" value="Genomic_DNA"/>
</dbReference>
<dbReference type="GO" id="GO:0006813">
    <property type="term" value="P:potassium ion transport"/>
    <property type="evidence" value="ECO:0007669"/>
    <property type="project" value="UniProtKB-KW"/>
</dbReference>
<evidence type="ECO:0000256" key="6">
    <source>
        <dbReference type="ARBA" id="ARBA00022989"/>
    </source>
</evidence>
<dbReference type="GO" id="GO:0016020">
    <property type="term" value="C:membrane"/>
    <property type="evidence" value="ECO:0007669"/>
    <property type="project" value="UniProtKB-SubCell"/>
</dbReference>
<feature type="transmembrane region" description="Helical" evidence="10">
    <location>
        <begin position="281"/>
        <end position="299"/>
    </location>
</feature>
<feature type="domain" description="Cation/H+ exchanger transmembrane" evidence="11">
    <location>
        <begin position="51"/>
        <end position="414"/>
    </location>
</feature>
<evidence type="ECO:0000256" key="4">
    <source>
        <dbReference type="ARBA" id="ARBA00022692"/>
    </source>
</evidence>
<dbReference type="GO" id="GO:0012505">
    <property type="term" value="C:endomembrane system"/>
    <property type="evidence" value="ECO:0007669"/>
    <property type="project" value="TreeGrafter"/>
</dbReference>
<feature type="transmembrane region" description="Helical" evidence="10">
    <location>
        <begin position="258"/>
        <end position="275"/>
    </location>
</feature>
<dbReference type="AlphaFoldDB" id="A0AA86S2B1"/>
<name>A0AA86S2B1_9FABA</name>
<feature type="transmembrane region" description="Helical" evidence="10">
    <location>
        <begin position="157"/>
        <end position="177"/>
    </location>
</feature>
<feature type="transmembrane region" description="Helical" evidence="10">
    <location>
        <begin position="338"/>
        <end position="363"/>
    </location>
</feature>
<dbReference type="Proteomes" id="UP001189624">
    <property type="component" value="Chromosome 3"/>
</dbReference>
<dbReference type="InterPro" id="IPR057291">
    <property type="entry name" value="CHX17_2nd"/>
</dbReference>
<dbReference type="GO" id="GO:0015297">
    <property type="term" value="F:antiporter activity"/>
    <property type="evidence" value="ECO:0007669"/>
    <property type="project" value="InterPro"/>
</dbReference>
<gene>
    <name evidence="14" type="ORF">AYBTSS11_LOCUS8963</name>
</gene>
<keyword evidence="2" id="KW-0813">Transport</keyword>
<feature type="non-terminal residue" evidence="14">
    <location>
        <position position="758"/>
    </location>
</feature>
<dbReference type="PANTHER" id="PTHR32468">
    <property type="entry name" value="CATION/H + ANTIPORTER"/>
    <property type="match status" value="1"/>
</dbReference>
<feature type="transmembrane region" description="Helical" evidence="10">
    <location>
        <begin position="217"/>
        <end position="238"/>
    </location>
</feature>
<feature type="transmembrane region" description="Helical" evidence="10">
    <location>
        <begin position="87"/>
        <end position="106"/>
    </location>
</feature>
<dbReference type="InterPro" id="IPR050794">
    <property type="entry name" value="CPA2_transporter"/>
</dbReference>
<feature type="transmembrane region" description="Helical" evidence="10">
    <location>
        <begin position="397"/>
        <end position="419"/>
    </location>
</feature>
<keyword evidence="5" id="KW-0630">Potassium</keyword>
<organism evidence="14 15">
    <name type="scientific">Sphenostylis stenocarpa</name>
    <dbReference type="NCBI Taxonomy" id="92480"/>
    <lineage>
        <taxon>Eukaryota</taxon>
        <taxon>Viridiplantae</taxon>
        <taxon>Streptophyta</taxon>
        <taxon>Embryophyta</taxon>
        <taxon>Tracheophyta</taxon>
        <taxon>Spermatophyta</taxon>
        <taxon>Magnoliopsida</taxon>
        <taxon>eudicotyledons</taxon>
        <taxon>Gunneridae</taxon>
        <taxon>Pentapetalae</taxon>
        <taxon>rosids</taxon>
        <taxon>fabids</taxon>
        <taxon>Fabales</taxon>
        <taxon>Fabaceae</taxon>
        <taxon>Papilionoideae</taxon>
        <taxon>50 kb inversion clade</taxon>
        <taxon>NPAAA clade</taxon>
        <taxon>indigoferoid/millettioid clade</taxon>
        <taxon>Phaseoleae</taxon>
        <taxon>Sphenostylis</taxon>
    </lineage>
</organism>
<dbReference type="Gramene" id="rna-AYBTSS11_LOCUS8963">
    <property type="protein sequence ID" value="CAJ1939124.1"/>
    <property type="gene ID" value="gene-AYBTSS11_LOCUS8963"/>
</dbReference>
<evidence type="ECO:0000256" key="9">
    <source>
        <dbReference type="ARBA" id="ARBA00038341"/>
    </source>
</evidence>
<keyword evidence="3" id="KW-0633">Potassium transport</keyword>
<dbReference type="InterPro" id="IPR038770">
    <property type="entry name" value="Na+/solute_symporter_sf"/>
</dbReference>
<feature type="transmembrane region" description="Helical" evidence="10">
    <location>
        <begin position="189"/>
        <end position="211"/>
    </location>
</feature>
<dbReference type="Pfam" id="PF00999">
    <property type="entry name" value="Na_H_Exchanger"/>
    <property type="match status" value="1"/>
</dbReference>
<evidence type="ECO:0000313" key="15">
    <source>
        <dbReference type="Proteomes" id="UP001189624"/>
    </source>
</evidence>
<evidence type="ECO:0000259" key="11">
    <source>
        <dbReference type="Pfam" id="PF00999"/>
    </source>
</evidence>
<accession>A0AA86S2B1</accession>
<comment type="subcellular location">
    <subcellularLocation>
        <location evidence="1">Membrane</location>
        <topology evidence="1">Multi-pass membrane protein</topology>
    </subcellularLocation>
</comment>
<dbReference type="Pfam" id="PF23259">
    <property type="entry name" value="CHX17_C"/>
    <property type="match status" value="1"/>
</dbReference>
<evidence type="ECO:0000313" key="14">
    <source>
        <dbReference type="EMBL" id="CAJ1939124.1"/>
    </source>
</evidence>
<dbReference type="InterPro" id="IPR006153">
    <property type="entry name" value="Cation/H_exchanger_TM"/>
</dbReference>
<feature type="transmembrane region" description="Helical" evidence="10">
    <location>
        <begin position="306"/>
        <end position="326"/>
    </location>
</feature>
<evidence type="ECO:0000256" key="3">
    <source>
        <dbReference type="ARBA" id="ARBA00022538"/>
    </source>
</evidence>
<evidence type="ECO:0000256" key="2">
    <source>
        <dbReference type="ARBA" id="ARBA00022448"/>
    </source>
</evidence>
<reference evidence="14" key="1">
    <citation type="submission" date="2023-10" db="EMBL/GenBank/DDBJ databases">
        <authorList>
            <person name="Domelevo Entfellner J.-B."/>
        </authorList>
    </citation>
    <scope>NUCLEOTIDE SEQUENCE</scope>
</reference>
<dbReference type="InterPro" id="IPR057290">
    <property type="entry name" value="CHX17_C"/>
</dbReference>
<dbReference type="Pfam" id="PF23256">
    <property type="entry name" value="CHX17_2nd"/>
    <property type="match status" value="1"/>
</dbReference>